<evidence type="ECO:0000313" key="4">
    <source>
        <dbReference type="Proteomes" id="UP000001964"/>
    </source>
</evidence>
<dbReference type="InterPro" id="IPR033399">
    <property type="entry name" value="TP_0789-like"/>
</dbReference>
<feature type="domain" description="Uncharacterized protein TP-0789" evidence="2">
    <location>
        <begin position="79"/>
        <end position="258"/>
    </location>
</feature>
<dbReference type="Gene3D" id="2.50.20.10">
    <property type="entry name" value="Lipoprotein localisation LolA/LolB/LppX"/>
    <property type="match status" value="1"/>
</dbReference>
<dbReference type="HOGENOM" id="CLU_074356_0_0_5"/>
<dbReference type="eggNOG" id="COG2834">
    <property type="taxonomic scope" value="Bacteria"/>
</dbReference>
<organism evidence="3 4">
    <name type="scientific">Maricaulis maris (strain MCS10)</name>
    <name type="common">Caulobacter maris</name>
    <dbReference type="NCBI Taxonomy" id="394221"/>
    <lineage>
        <taxon>Bacteria</taxon>
        <taxon>Pseudomonadati</taxon>
        <taxon>Pseudomonadota</taxon>
        <taxon>Alphaproteobacteria</taxon>
        <taxon>Maricaulales</taxon>
        <taxon>Maricaulaceae</taxon>
        <taxon>Maricaulis</taxon>
    </lineage>
</organism>
<dbReference type="CDD" id="cd16329">
    <property type="entry name" value="LolA_like"/>
    <property type="match status" value="1"/>
</dbReference>
<feature type="chain" id="PRO_5004168715" description="Uncharacterized protein TP-0789 domain-containing protein" evidence="1">
    <location>
        <begin position="23"/>
        <end position="268"/>
    </location>
</feature>
<evidence type="ECO:0000313" key="3">
    <source>
        <dbReference type="EMBL" id="ABI64506.1"/>
    </source>
</evidence>
<accession>Q0AT81</accession>
<keyword evidence="1" id="KW-0732">Signal</keyword>
<proteinExistence type="predicted"/>
<gene>
    <name evidence="3" type="ordered locus">Mmar10_0210</name>
</gene>
<evidence type="ECO:0000259" key="2">
    <source>
        <dbReference type="Pfam" id="PF17131"/>
    </source>
</evidence>
<dbReference type="Proteomes" id="UP000001964">
    <property type="component" value="Chromosome"/>
</dbReference>
<dbReference type="OrthoDB" id="9803781at2"/>
<evidence type="ECO:0000256" key="1">
    <source>
        <dbReference type="SAM" id="SignalP"/>
    </source>
</evidence>
<dbReference type="EMBL" id="CP000449">
    <property type="protein sequence ID" value="ABI64506.1"/>
    <property type="molecule type" value="Genomic_DNA"/>
</dbReference>
<dbReference type="STRING" id="394221.Mmar10_0210"/>
<reference evidence="3 4" key="1">
    <citation type="submission" date="2006-08" db="EMBL/GenBank/DDBJ databases">
        <title>Complete sequence of Maricaulis maris MCS10.</title>
        <authorList>
            <consortium name="US DOE Joint Genome Institute"/>
            <person name="Copeland A."/>
            <person name="Lucas S."/>
            <person name="Lapidus A."/>
            <person name="Barry K."/>
            <person name="Detter J.C."/>
            <person name="Glavina del Rio T."/>
            <person name="Hammon N."/>
            <person name="Israni S."/>
            <person name="Dalin E."/>
            <person name="Tice H."/>
            <person name="Pitluck S."/>
            <person name="Saunders E."/>
            <person name="Brettin T."/>
            <person name="Bruce D."/>
            <person name="Han C."/>
            <person name="Tapia R."/>
            <person name="Gilna P."/>
            <person name="Schmutz J."/>
            <person name="Larimer F."/>
            <person name="Land M."/>
            <person name="Hauser L."/>
            <person name="Kyrpides N."/>
            <person name="Mikhailova N."/>
            <person name="Viollier P."/>
            <person name="Stephens C."/>
            <person name="Richardson P."/>
        </authorList>
    </citation>
    <scope>NUCLEOTIDE SEQUENCE [LARGE SCALE GENOMIC DNA]</scope>
    <source>
        <strain evidence="3 4">MCS10</strain>
    </source>
</reference>
<name>Q0AT81_MARMM</name>
<protein>
    <recommendedName>
        <fullName evidence="2">Uncharacterized protein TP-0789 domain-containing protein</fullName>
    </recommendedName>
</protein>
<dbReference type="RefSeq" id="WP_011642153.1">
    <property type="nucleotide sequence ID" value="NC_008347.1"/>
</dbReference>
<dbReference type="AlphaFoldDB" id="Q0AT81"/>
<keyword evidence="4" id="KW-1185">Reference proteome</keyword>
<feature type="signal peptide" evidence="1">
    <location>
        <begin position="1"/>
        <end position="22"/>
    </location>
</feature>
<sequence length="268" mass="30507" precursor="true">MNALTKILIAGAAILGVPTAAAAQEIDVETIVHNASAQAYYQGENGRARARMTIVDSQDRDRIREFTILRTDVGNEDNGDQKFFVLFSRPADVNGTSFLVWKNTQSDDDRWLYLPALDLVRRIAASDERTSFVGSHFFYEDISGRSPVEDDHELVETTDLYFVVESRPRDPGAAEFVRYRSYIHRESFVPVRIDYYDADDTVYRSYNALEVETHDGYPTVIASEIVDSRTGGRTLLRFEDVSYDIDLPEGVFQERYLRNPPRALLGQQ</sequence>
<dbReference type="KEGG" id="mmr:Mmar10_0210"/>
<dbReference type="Pfam" id="PF17131">
    <property type="entry name" value="LolA_like"/>
    <property type="match status" value="1"/>
</dbReference>